<sequence>MLNKFSVLLPIILAASLTQTVFAKDEAASVKKSCLKDYPLAVGDTDQEIIGFYNQLCDKKNKKNENLKNEIFVDIAKKYQANGYNLKALQAVNLLREKNYQSPELTDVTFLAGIAISYNALNHMRSNENRTLDEQTYSPAKVLSDNIRYIQPTIDKSTSTAADVREKSAESTSNVKSKQTTPAKKRTNTASTKPKQTTTVASKKKTTTTAKPQTTVKKPAASGSPFDTLKNK</sequence>
<comment type="caution">
    <text evidence="3">The sequence shown here is derived from an EMBL/GenBank/DDBJ whole genome shotgun (WGS) entry which is preliminary data.</text>
</comment>
<protein>
    <submittedName>
        <fullName evidence="3">Uncharacterized protein</fullName>
    </submittedName>
</protein>
<evidence type="ECO:0000313" key="4">
    <source>
        <dbReference type="Proteomes" id="UP000191160"/>
    </source>
</evidence>
<dbReference type="AlphaFoldDB" id="A0A1T1GUB1"/>
<feature type="compositionally biased region" description="Polar residues" evidence="1">
    <location>
        <begin position="170"/>
        <end position="194"/>
    </location>
</feature>
<feature type="region of interest" description="Disordered" evidence="1">
    <location>
        <begin position="156"/>
        <end position="232"/>
    </location>
</feature>
<dbReference type="EMBL" id="MVKX01000007">
    <property type="protein sequence ID" value="OOV81211.1"/>
    <property type="molecule type" value="Genomic_DNA"/>
</dbReference>
<dbReference type="Proteomes" id="UP000191160">
    <property type="component" value="Unassembled WGS sequence"/>
</dbReference>
<keyword evidence="2" id="KW-0732">Signal</keyword>
<evidence type="ECO:0000256" key="2">
    <source>
        <dbReference type="SAM" id="SignalP"/>
    </source>
</evidence>
<feature type="chain" id="PRO_5012797791" evidence="2">
    <location>
        <begin position="24"/>
        <end position="232"/>
    </location>
</feature>
<feature type="signal peptide" evidence="2">
    <location>
        <begin position="1"/>
        <end position="23"/>
    </location>
</feature>
<accession>A0A1T1GUB1</accession>
<reference evidence="3 4" key="1">
    <citation type="submission" date="2017-02" db="EMBL/GenBank/DDBJ databases">
        <title>Acinetobacter sp. ANC 4945, whole genome shotgun sequencing project.</title>
        <authorList>
            <person name="Radolfova-Krizova L."/>
            <person name="Al Atrouni A."/>
            <person name="Nemec A."/>
        </authorList>
    </citation>
    <scope>NUCLEOTIDE SEQUENCE [LARGE SCALE GENOMIC DNA]</scope>
    <source>
        <strain evidence="3 4">ANC 4945</strain>
    </source>
</reference>
<name>A0A1T1GUB1_9GAMM</name>
<keyword evidence="4" id="KW-1185">Reference proteome</keyword>
<organism evidence="3 4">
    <name type="scientific">Acinetobacter amyesii</name>
    <dbReference type="NCBI Taxonomy" id="2942470"/>
    <lineage>
        <taxon>Bacteria</taxon>
        <taxon>Pseudomonadati</taxon>
        <taxon>Pseudomonadota</taxon>
        <taxon>Gammaproteobacteria</taxon>
        <taxon>Moraxellales</taxon>
        <taxon>Moraxellaceae</taxon>
        <taxon>Acinetobacter</taxon>
    </lineage>
</organism>
<proteinExistence type="predicted"/>
<evidence type="ECO:0000256" key="1">
    <source>
        <dbReference type="SAM" id="MobiDB-lite"/>
    </source>
</evidence>
<feature type="compositionally biased region" description="Low complexity" evidence="1">
    <location>
        <begin position="195"/>
        <end position="221"/>
    </location>
</feature>
<evidence type="ECO:0000313" key="3">
    <source>
        <dbReference type="EMBL" id="OOV81211.1"/>
    </source>
</evidence>
<gene>
    <name evidence="3" type="ORF">B1202_11670</name>
</gene>